<dbReference type="EnsemblPlants" id="MELO3C030446.2.1">
    <property type="protein sequence ID" value="MELO3C030446.2.1"/>
    <property type="gene ID" value="MELO3C030446.2"/>
</dbReference>
<name>A0A9I9E8Z1_CUCME</name>
<evidence type="ECO:0000313" key="1">
    <source>
        <dbReference type="EnsemblPlants" id="MELO3C030446.2.1"/>
    </source>
</evidence>
<accession>A0A9I9E8Z1</accession>
<sequence>MYETHFPTLIISCIYTPPFFTSPKLNRVPISCNQPNRECFRLYLVKSVESVLPTKLDTTEKESRVSTPRHS</sequence>
<organism evidence="1">
    <name type="scientific">Cucumis melo</name>
    <name type="common">Muskmelon</name>
    <dbReference type="NCBI Taxonomy" id="3656"/>
    <lineage>
        <taxon>Eukaryota</taxon>
        <taxon>Viridiplantae</taxon>
        <taxon>Streptophyta</taxon>
        <taxon>Embryophyta</taxon>
        <taxon>Tracheophyta</taxon>
        <taxon>Spermatophyta</taxon>
        <taxon>Magnoliopsida</taxon>
        <taxon>eudicotyledons</taxon>
        <taxon>Gunneridae</taxon>
        <taxon>Pentapetalae</taxon>
        <taxon>rosids</taxon>
        <taxon>fabids</taxon>
        <taxon>Cucurbitales</taxon>
        <taxon>Cucurbitaceae</taxon>
        <taxon>Benincaseae</taxon>
        <taxon>Cucumis</taxon>
    </lineage>
</organism>
<proteinExistence type="predicted"/>
<reference evidence="1" key="1">
    <citation type="submission" date="2023-03" db="UniProtKB">
        <authorList>
            <consortium name="EnsemblPlants"/>
        </authorList>
    </citation>
    <scope>IDENTIFICATION</scope>
</reference>
<dbReference type="AlphaFoldDB" id="A0A9I9E8Z1"/>
<protein>
    <submittedName>
        <fullName evidence="1">Uncharacterized protein</fullName>
    </submittedName>
</protein>
<dbReference type="Gramene" id="MELO3C030446.2.1">
    <property type="protein sequence ID" value="MELO3C030446.2.1"/>
    <property type="gene ID" value="MELO3C030446.2"/>
</dbReference>